<organism evidence="1">
    <name type="scientific">Phytophthora nicotianae</name>
    <name type="common">Potato buckeye rot agent</name>
    <name type="synonym">Phytophthora parasitica</name>
    <dbReference type="NCBI Taxonomy" id="4792"/>
    <lineage>
        <taxon>Eukaryota</taxon>
        <taxon>Sar</taxon>
        <taxon>Stramenopiles</taxon>
        <taxon>Oomycota</taxon>
        <taxon>Peronosporomycetes</taxon>
        <taxon>Peronosporales</taxon>
        <taxon>Peronosporaceae</taxon>
        <taxon>Phytophthora</taxon>
    </lineage>
</organism>
<dbReference type="EMBL" id="KI691623">
    <property type="protein sequence ID" value="ETM52420.1"/>
    <property type="molecule type" value="Genomic_DNA"/>
</dbReference>
<dbReference type="Proteomes" id="UP000054532">
    <property type="component" value="Unassembled WGS sequence"/>
</dbReference>
<feature type="non-terminal residue" evidence="1">
    <location>
        <position position="1"/>
    </location>
</feature>
<reference evidence="1" key="1">
    <citation type="submission" date="2013-11" db="EMBL/GenBank/DDBJ databases">
        <title>The Genome Sequence of Phytophthora parasitica IAC_01/95.</title>
        <authorList>
            <consortium name="The Broad Institute Genomics Platform"/>
            <person name="Russ C."/>
            <person name="Tyler B."/>
            <person name="Panabieres F."/>
            <person name="Shan W."/>
            <person name="Tripathy S."/>
            <person name="Grunwald N."/>
            <person name="Machado M."/>
            <person name="Johnson C.S."/>
            <person name="Arredondo F."/>
            <person name="Hong C."/>
            <person name="Coffey M."/>
            <person name="Young S.K."/>
            <person name="Zeng Q."/>
            <person name="Gargeya S."/>
            <person name="Fitzgerald M."/>
            <person name="Abouelleil A."/>
            <person name="Alvarado L."/>
            <person name="Chapman S.B."/>
            <person name="Gainer-Dewar J."/>
            <person name="Goldberg J."/>
            <person name="Griggs A."/>
            <person name="Gujja S."/>
            <person name="Hansen M."/>
            <person name="Howarth C."/>
            <person name="Imamovic A."/>
            <person name="Ireland A."/>
            <person name="Larimer J."/>
            <person name="McCowan C."/>
            <person name="Murphy C."/>
            <person name="Pearson M."/>
            <person name="Poon T.W."/>
            <person name="Priest M."/>
            <person name="Roberts A."/>
            <person name="Saif S."/>
            <person name="Shea T."/>
            <person name="Sykes S."/>
            <person name="Wortman J."/>
            <person name="Nusbaum C."/>
            <person name="Birren B."/>
        </authorList>
    </citation>
    <scope>NUCLEOTIDE SEQUENCE [LARGE SCALE GENOMIC DNA]</scope>
    <source>
        <strain evidence="1">IAC_01/95</strain>
    </source>
</reference>
<gene>
    <name evidence="1" type="ORF">L914_03960</name>
</gene>
<sequence>KWCNPLKKKKSSSTLAQQWIIFSPSFQQLITSSKALAVRLTIIESALLKPT</sequence>
<accession>W2NVB3</accession>
<protein>
    <submittedName>
        <fullName evidence="1">Uncharacterized protein</fullName>
    </submittedName>
</protein>
<name>W2NVB3_PHYNI</name>
<evidence type="ECO:0000313" key="1">
    <source>
        <dbReference type="EMBL" id="ETM52420.1"/>
    </source>
</evidence>
<proteinExistence type="predicted"/>
<dbReference type="AlphaFoldDB" id="W2NVB3"/>